<dbReference type="PANTHER" id="PTHR12143">
    <property type="entry name" value="PEPTIDE N-GLYCANASE PNGASE -RELATED"/>
    <property type="match status" value="1"/>
</dbReference>
<feature type="region of interest" description="Disordered" evidence="1">
    <location>
        <begin position="81"/>
        <end position="119"/>
    </location>
</feature>
<dbReference type="Pfam" id="PF07971">
    <property type="entry name" value="Glyco_hydro_92"/>
    <property type="match status" value="1"/>
</dbReference>
<dbReference type="FunFam" id="1.20.1050.60:FF:000001">
    <property type="entry name" value="Putative alpha-1,2-mannosidase"/>
    <property type="match status" value="1"/>
</dbReference>
<keyword evidence="4" id="KW-1185">Reference proteome</keyword>
<dbReference type="InterPro" id="IPR014718">
    <property type="entry name" value="GH-type_carb-bd"/>
</dbReference>
<gene>
    <name evidence="3" type="ORF">CLV72_108163</name>
</gene>
<dbReference type="Gene3D" id="1.20.1610.10">
    <property type="entry name" value="alpha-1,2-mannosidases domains"/>
    <property type="match status" value="1"/>
</dbReference>
<evidence type="ECO:0000313" key="4">
    <source>
        <dbReference type="Proteomes" id="UP000237846"/>
    </source>
</evidence>
<feature type="domain" description="F5/8 type C" evidence="2">
    <location>
        <begin position="103"/>
        <end position="252"/>
    </location>
</feature>
<dbReference type="GO" id="GO:0005829">
    <property type="term" value="C:cytosol"/>
    <property type="evidence" value="ECO:0007669"/>
    <property type="project" value="TreeGrafter"/>
</dbReference>
<comment type="caution">
    <text evidence="3">The sequence shown here is derived from an EMBL/GenBank/DDBJ whole genome shotgun (WGS) entry which is preliminary data.</text>
</comment>
<dbReference type="EMBL" id="PVZC01000008">
    <property type="protein sequence ID" value="PRX96157.1"/>
    <property type="molecule type" value="Genomic_DNA"/>
</dbReference>
<dbReference type="Pfam" id="PF00754">
    <property type="entry name" value="F5_F8_type_C"/>
    <property type="match status" value="1"/>
</dbReference>
<dbReference type="InterPro" id="IPR008928">
    <property type="entry name" value="6-hairpin_glycosidase_sf"/>
</dbReference>
<accession>A0A2T0PX92</accession>
<feature type="region of interest" description="Disordered" evidence="1">
    <location>
        <begin position="1452"/>
        <end position="1479"/>
    </location>
</feature>
<evidence type="ECO:0000256" key="1">
    <source>
        <dbReference type="SAM" id="MobiDB-lite"/>
    </source>
</evidence>
<feature type="region of interest" description="Disordered" evidence="1">
    <location>
        <begin position="1177"/>
        <end position="1200"/>
    </location>
</feature>
<dbReference type="Proteomes" id="UP000237846">
    <property type="component" value="Unassembled WGS sequence"/>
</dbReference>
<dbReference type="GO" id="GO:0006516">
    <property type="term" value="P:glycoprotein catabolic process"/>
    <property type="evidence" value="ECO:0007669"/>
    <property type="project" value="TreeGrafter"/>
</dbReference>
<dbReference type="GO" id="GO:0005975">
    <property type="term" value="P:carbohydrate metabolic process"/>
    <property type="evidence" value="ECO:0007669"/>
    <property type="project" value="InterPro"/>
</dbReference>
<organism evidence="3 4">
    <name type="scientific">Allonocardiopsis opalescens</name>
    <dbReference type="NCBI Taxonomy" id="1144618"/>
    <lineage>
        <taxon>Bacteria</taxon>
        <taxon>Bacillati</taxon>
        <taxon>Actinomycetota</taxon>
        <taxon>Actinomycetes</taxon>
        <taxon>Streptosporangiales</taxon>
        <taxon>Allonocardiopsis</taxon>
    </lineage>
</organism>
<dbReference type="InterPro" id="IPR012939">
    <property type="entry name" value="Glyco_hydro_92"/>
</dbReference>
<dbReference type="InterPro" id="IPR005887">
    <property type="entry name" value="GH92_a_mannosidase_put"/>
</dbReference>
<dbReference type="InterPro" id="IPR041371">
    <property type="entry name" value="GH92_N"/>
</dbReference>
<dbReference type="PROSITE" id="PS50022">
    <property type="entry name" value="FA58C_3"/>
    <property type="match status" value="1"/>
</dbReference>
<evidence type="ECO:0000313" key="3">
    <source>
        <dbReference type="EMBL" id="PRX96157.1"/>
    </source>
</evidence>
<dbReference type="Gene3D" id="2.70.98.10">
    <property type="match status" value="1"/>
</dbReference>
<evidence type="ECO:0000259" key="2">
    <source>
        <dbReference type="PROSITE" id="PS50022"/>
    </source>
</evidence>
<dbReference type="OrthoDB" id="9804511at2"/>
<dbReference type="GO" id="GO:0000224">
    <property type="term" value="F:peptide-N4-(N-acetyl-beta-glucosaminyl)asparagine amidase activity"/>
    <property type="evidence" value="ECO:0007669"/>
    <property type="project" value="TreeGrafter"/>
</dbReference>
<reference evidence="3 4" key="1">
    <citation type="submission" date="2018-03" db="EMBL/GenBank/DDBJ databases">
        <title>Genomic Encyclopedia of Archaeal and Bacterial Type Strains, Phase II (KMG-II): from individual species to whole genera.</title>
        <authorList>
            <person name="Goeker M."/>
        </authorList>
    </citation>
    <scope>NUCLEOTIDE SEQUENCE [LARGE SCALE GENOMIC DNA]</scope>
    <source>
        <strain evidence="3 4">DSM 45601</strain>
    </source>
</reference>
<proteinExistence type="predicted"/>
<dbReference type="Pfam" id="PF17678">
    <property type="entry name" value="Glyco_hydro_92N"/>
    <property type="match status" value="1"/>
</dbReference>
<dbReference type="Gene3D" id="3.30.2080.10">
    <property type="entry name" value="GH92 mannosidase domain"/>
    <property type="match status" value="1"/>
</dbReference>
<dbReference type="InterPro" id="IPR000421">
    <property type="entry name" value="FA58C"/>
</dbReference>
<dbReference type="NCBIfam" id="TIGR01180">
    <property type="entry name" value="aman2_put"/>
    <property type="match status" value="1"/>
</dbReference>
<dbReference type="Gene3D" id="2.60.120.260">
    <property type="entry name" value="Galactose-binding domain-like"/>
    <property type="match status" value="2"/>
</dbReference>
<dbReference type="GO" id="GO:0030246">
    <property type="term" value="F:carbohydrate binding"/>
    <property type="evidence" value="ECO:0007669"/>
    <property type="project" value="InterPro"/>
</dbReference>
<dbReference type="SUPFAM" id="SSF49785">
    <property type="entry name" value="Galactose-binding domain-like"/>
    <property type="match status" value="1"/>
</dbReference>
<dbReference type="Gene3D" id="1.20.1050.60">
    <property type="entry name" value="alpha-1,2-mannosidase"/>
    <property type="match status" value="1"/>
</dbReference>
<dbReference type="PANTHER" id="PTHR12143:SF43">
    <property type="entry name" value="PUTATIVE-RELATED"/>
    <property type="match status" value="1"/>
</dbReference>
<dbReference type="FunFam" id="3.30.2080.10:FF:000001">
    <property type="entry name" value="Alpha-1,2-mannosidase subfamily"/>
    <property type="match status" value="1"/>
</dbReference>
<dbReference type="InterPro" id="IPR008979">
    <property type="entry name" value="Galactose-bd-like_sf"/>
</dbReference>
<protein>
    <submittedName>
        <fullName evidence="3">Putative alpha-1,2-mannosidase</fullName>
    </submittedName>
</protein>
<name>A0A2T0PX92_9ACTN</name>
<dbReference type="SUPFAM" id="SSF48208">
    <property type="entry name" value="Six-hairpin glycosidases"/>
    <property type="match status" value="1"/>
</dbReference>
<dbReference type="InterPro" id="IPR050883">
    <property type="entry name" value="PNGase"/>
</dbReference>
<sequence>MRHRRAGRLRLTSLPLLPLSPAPLHRHTRRAAAALSPLAVLTALGVVVPLLALAPPAAAEPLPDGTGAAGPAGGTEFATSFEADEQPPTWTDTVETGPDGTESADGVNGGDPSRIPGDVSDQVTAVTASDENTEGGEVAANLVDASTSSKWLAWEPTGWVTFEFAEPVAVRRYALTSANDAPDRDPADWTLSGSADGQQWTELDARSGEEFAERFETRVFDTGGDDAYRFYRLDVTANAGAPLLQLAELQFSDGSDAPPPPVMASRVGRGPTAGHTARPGAGYSGLAALRYQGIHTADGRGYSYNRVFDVDIEVQPDTELSYLVFPEFVTGDLNYPSTYVSVDLAFTDGSYLSELGARDHLGYELSPRGQGESHALYADQWNRRSSVIGEVAAGRTVDRVLIAYDAPTGPTSFRGWFDDIRITGEPERPEYGSLTDYVSTTRGTHSTGGFSRGNNFPATAVPHGFNFWTPVTDAGSTSWLYSYHRDNNEQNRPELQAFSVSHEPSPWMGDRQTFQVMPSDAAGEPDPDREARALSFDHANETARPHHYGVEFDNGIRTDIAPTDHAALFRFTFTGDTGTLLFDNVNDQGGLSLDPESGVVTGYSDVRSGLSAGATRLFVYAELDRPVTASGMLPESGRENVTGYLRLDTGAERTVNMRIATSLISVDQARRNLEQEIAPGDTFESVRDRAQAAWEDTLDVIEVEGASEDQLVTLYSNLYRLFLYPNSGHENTGTVEDPVHRYASPVSEPVGEDTPTETGARIVDGEIYVNNGFWDTYRTTWPAYALLTPERAGRMIDGFVQQYRDGGWISRWSSPGYANLMVGTSSDVAFADAFLKGVDNFDLEAAYDAAVRNATVTPPDDSVGRKGLASSIFLGYTPTSTPEGMSWALEGYINDFGIANMARELYERAEPGDPRREEYLTDYEYFTNRAQNYVNMFDPSVGFFQGRDADGNWRRSPEEYDPRVWGHDYTETNGWNMAFTVPQDGRGLANLYGGADGLGARLDEFFATPETATFPGSYNGVIHEMLEARDVRMGQLGHSNQPSHHIPYMYTFAGQPHRTQEIVRELLARTYSGSEIGQGYAGDEDNGEMSAWYIFSALGLYPLQMGSPEYAIGSPLFTRATVHLENGADLVIEAPGNSAENVYVQGVRVNGAEHTSTSLPHELIAEGGVIEFDMGPEPSDWGTGADAAPPSLTEGDAPPSPMRDITADGTTTAAEADGTEVDAAPLVDDRSTTDAAFAGPAFTVTHQAGDRAERPEYYTLTSGEAEGDPASWRLHGSYDGTTWSVIDERSGEEFRWRRQTRPFRIEAPGRYTHYRLEVTAASGETAALSEFELLAAPQTACTETVTGAHRGALTVAEGVTCLDAAQVSGAVRVEPGASLRVEGGALRGTLTAEGAAEIVLTGAELTGGVRLSGGTGPVALEGNRITGPVRLTGNTGGPTTVAANTIDGGLSCSGNEPEPVGNGFPNTGRGAREGQCAEL</sequence>